<dbReference type="InterPro" id="IPR051589">
    <property type="entry name" value="Sialate-O-sulfotransferase"/>
</dbReference>
<protein>
    <submittedName>
        <fullName evidence="4">WSC-domain-containing protein</fullName>
    </submittedName>
</protein>
<dbReference type="PANTHER" id="PTHR45964:SF5">
    <property type="entry name" value="WSCD FAMILY MEMBER CG9164"/>
    <property type="match status" value="1"/>
</dbReference>
<evidence type="ECO:0000259" key="3">
    <source>
        <dbReference type="PROSITE" id="PS51212"/>
    </source>
</evidence>
<dbReference type="Gene3D" id="3.50.4.10">
    <property type="entry name" value="Hepatocyte Growth Factor"/>
    <property type="match status" value="1"/>
</dbReference>
<keyword evidence="1" id="KW-0677">Repeat</keyword>
<feature type="domain" description="WSC" evidence="3">
    <location>
        <begin position="328"/>
        <end position="428"/>
    </location>
</feature>
<dbReference type="EMBL" id="ML996087">
    <property type="protein sequence ID" value="KAF2152074.1"/>
    <property type="molecule type" value="Genomic_DNA"/>
</dbReference>
<evidence type="ECO:0000256" key="2">
    <source>
        <dbReference type="SAM" id="SignalP"/>
    </source>
</evidence>
<proteinExistence type="predicted"/>
<feature type="signal peptide" evidence="2">
    <location>
        <begin position="1"/>
        <end position="19"/>
    </location>
</feature>
<dbReference type="SMART" id="SM00321">
    <property type="entry name" value="WSC"/>
    <property type="match status" value="2"/>
</dbReference>
<comment type="caution">
    <text evidence="4">The sequence shown here is derived from an EMBL/GenBank/DDBJ whole genome shotgun (WGS) entry which is preliminary data.</text>
</comment>
<dbReference type="Pfam" id="PF14295">
    <property type="entry name" value="PAN_4"/>
    <property type="match status" value="2"/>
</dbReference>
<dbReference type="PANTHER" id="PTHR45964">
    <property type="entry name" value="WSCD FAMILY MEMBER CG9164"/>
    <property type="match status" value="1"/>
</dbReference>
<reference evidence="4" key="1">
    <citation type="journal article" date="2020" name="Stud. Mycol.">
        <title>101 Dothideomycetes genomes: a test case for predicting lifestyles and emergence of pathogens.</title>
        <authorList>
            <person name="Haridas S."/>
            <person name="Albert R."/>
            <person name="Binder M."/>
            <person name="Bloem J."/>
            <person name="Labutti K."/>
            <person name="Salamov A."/>
            <person name="Andreopoulos B."/>
            <person name="Baker S."/>
            <person name="Barry K."/>
            <person name="Bills G."/>
            <person name="Bluhm B."/>
            <person name="Cannon C."/>
            <person name="Castanera R."/>
            <person name="Culley D."/>
            <person name="Daum C."/>
            <person name="Ezra D."/>
            <person name="Gonzalez J."/>
            <person name="Henrissat B."/>
            <person name="Kuo A."/>
            <person name="Liang C."/>
            <person name="Lipzen A."/>
            <person name="Lutzoni F."/>
            <person name="Magnuson J."/>
            <person name="Mondo S."/>
            <person name="Nolan M."/>
            <person name="Ohm R."/>
            <person name="Pangilinan J."/>
            <person name="Park H.-J."/>
            <person name="Ramirez L."/>
            <person name="Alfaro M."/>
            <person name="Sun H."/>
            <person name="Tritt A."/>
            <person name="Yoshinaga Y."/>
            <person name="Zwiers L.-H."/>
            <person name="Turgeon B."/>
            <person name="Goodwin S."/>
            <person name="Spatafora J."/>
            <person name="Crous P."/>
            <person name="Grigoriev I."/>
        </authorList>
    </citation>
    <scope>NUCLEOTIDE SEQUENCE</scope>
    <source>
        <strain evidence="4">CBS 260.36</strain>
    </source>
</reference>
<dbReference type="Proteomes" id="UP000799439">
    <property type="component" value="Unassembled WGS sequence"/>
</dbReference>
<evidence type="ECO:0000256" key="1">
    <source>
        <dbReference type="ARBA" id="ARBA00022737"/>
    </source>
</evidence>
<organism evidence="4 5">
    <name type="scientific">Myriangium duriaei CBS 260.36</name>
    <dbReference type="NCBI Taxonomy" id="1168546"/>
    <lineage>
        <taxon>Eukaryota</taxon>
        <taxon>Fungi</taxon>
        <taxon>Dikarya</taxon>
        <taxon>Ascomycota</taxon>
        <taxon>Pezizomycotina</taxon>
        <taxon>Dothideomycetes</taxon>
        <taxon>Dothideomycetidae</taxon>
        <taxon>Myriangiales</taxon>
        <taxon>Myriangiaceae</taxon>
        <taxon>Myriangium</taxon>
    </lineage>
</organism>
<feature type="chain" id="PRO_5040251667" evidence="2">
    <location>
        <begin position="20"/>
        <end position="434"/>
    </location>
</feature>
<sequence length="434" mass="43923">MKFSNQPHLLLLVLSTVAAAPTASIKTLAASSANLCPTADGQTVSYNSSASYSITCSSDSTHGAYGFAAAASSYLDCMTLCDADAANNCEGFVYVGGQGGSGAGTCWLKSGMGTYTPAGGNYVSGFKGFSAISCPASNGTVYTTTNGDGFLIECGIDHFSGDLSSVPANSFAGCLESCANTSGCLDVAFSGAVCYMKSTLTAPVYNENIWGARQVSGTILPAGVSSVGCMVDIVSARVLTYQAYSNSTNTPYQCSLACRALGYKYAGTEYSAECFCGNTKPPSTAASADCNMPCTGNSNLTCGGPNRLSVTVDNNAQQQVTAKTTIGTWTLMSCYSDTASNRTLPTAVGVAGGQANMTNANCLSSCAAQGLAYCGTEYSGECWASNTKPDAGRGLSGDAVSQGCNYPCSGSSADVCGGSNRVLAYVNGAAKSSS</sequence>
<dbReference type="InterPro" id="IPR002889">
    <property type="entry name" value="WSC_carb-bd"/>
</dbReference>
<dbReference type="OrthoDB" id="160645at2759"/>
<keyword evidence="2" id="KW-0732">Signal</keyword>
<dbReference type="PROSITE" id="PS51212">
    <property type="entry name" value="WSC"/>
    <property type="match status" value="2"/>
</dbReference>
<evidence type="ECO:0000313" key="5">
    <source>
        <dbReference type="Proteomes" id="UP000799439"/>
    </source>
</evidence>
<accession>A0A9P4J483</accession>
<evidence type="ECO:0000313" key="4">
    <source>
        <dbReference type="EMBL" id="KAF2152074.1"/>
    </source>
</evidence>
<dbReference type="InterPro" id="IPR003609">
    <property type="entry name" value="Pan_app"/>
</dbReference>
<gene>
    <name evidence="4" type="ORF">K461DRAFT_161493</name>
</gene>
<dbReference type="AlphaFoldDB" id="A0A9P4J483"/>
<name>A0A9P4J483_9PEZI</name>
<dbReference type="Pfam" id="PF01822">
    <property type="entry name" value="WSC"/>
    <property type="match status" value="2"/>
</dbReference>
<feature type="domain" description="WSC" evidence="3">
    <location>
        <begin position="223"/>
        <end position="314"/>
    </location>
</feature>
<keyword evidence="5" id="KW-1185">Reference proteome</keyword>